<evidence type="ECO:0000313" key="2">
    <source>
        <dbReference type="Proteomes" id="UP000245340"/>
    </source>
</evidence>
<organism evidence="2 3">
    <name type="scientific">Odobenus rosmarus divergens</name>
    <name type="common">Pacific walrus</name>
    <dbReference type="NCBI Taxonomy" id="9708"/>
    <lineage>
        <taxon>Eukaryota</taxon>
        <taxon>Metazoa</taxon>
        <taxon>Chordata</taxon>
        <taxon>Craniata</taxon>
        <taxon>Vertebrata</taxon>
        <taxon>Euteleostomi</taxon>
        <taxon>Mammalia</taxon>
        <taxon>Eutheria</taxon>
        <taxon>Laurasiatheria</taxon>
        <taxon>Carnivora</taxon>
        <taxon>Caniformia</taxon>
        <taxon>Pinnipedia</taxon>
        <taxon>Odobenidae</taxon>
        <taxon>Odobenus</taxon>
    </lineage>
</organism>
<dbReference type="AlphaFoldDB" id="A0A9B0GT98"/>
<reference evidence="3" key="1">
    <citation type="submission" date="2025-08" db="UniProtKB">
        <authorList>
            <consortium name="RefSeq"/>
        </authorList>
    </citation>
    <scope>IDENTIFICATION</scope>
</reference>
<dbReference type="RefSeq" id="XP_004404807.1">
    <property type="nucleotide sequence ID" value="XM_004404750.1"/>
</dbReference>
<keyword evidence="2" id="KW-1185">Reference proteome</keyword>
<dbReference type="Proteomes" id="UP000245340">
    <property type="component" value="Unplaced"/>
</dbReference>
<protein>
    <submittedName>
        <fullName evidence="3">Uncharacterized protein LOC101384522</fullName>
    </submittedName>
</protein>
<gene>
    <name evidence="3" type="primary">LOC101384522</name>
</gene>
<accession>A0A9B0GT98</accession>
<evidence type="ECO:0000256" key="1">
    <source>
        <dbReference type="SAM" id="MobiDB-lite"/>
    </source>
</evidence>
<sequence length="120" mass="12345">MARNGQGSDRHTLTRLTPGSPLRPRRPVSPETQRPGPIGRRRPSPPGRFNILPAGGGSSGSRNIPGQAVKGSGAWTEPGTWAVRPGPLGLALTWAGDGGAVAKAARRAGDARVEVPSATE</sequence>
<name>A0A9B0GT98_ODORO</name>
<feature type="region of interest" description="Disordered" evidence="1">
    <location>
        <begin position="1"/>
        <end position="79"/>
    </location>
</feature>
<evidence type="ECO:0000313" key="3">
    <source>
        <dbReference type="RefSeq" id="XP_004404807.1"/>
    </source>
</evidence>
<proteinExistence type="predicted"/>